<dbReference type="Pfam" id="PF04542">
    <property type="entry name" value="Sigma70_r2"/>
    <property type="match status" value="1"/>
</dbReference>
<dbReference type="InterPro" id="IPR013249">
    <property type="entry name" value="RNA_pol_sigma70_r4_t2"/>
</dbReference>
<evidence type="ECO:0000256" key="2">
    <source>
        <dbReference type="ARBA" id="ARBA00023015"/>
    </source>
</evidence>
<dbReference type="PANTHER" id="PTHR43133:SF63">
    <property type="entry name" value="RNA POLYMERASE SIGMA FACTOR FECI-RELATED"/>
    <property type="match status" value="1"/>
</dbReference>
<feature type="domain" description="RNA polymerase sigma factor 70 region 4 type 2" evidence="6">
    <location>
        <begin position="114"/>
        <end position="165"/>
    </location>
</feature>
<dbReference type="GO" id="GO:0003677">
    <property type="term" value="F:DNA binding"/>
    <property type="evidence" value="ECO:0007669"/>
    <property type="project" value="InterPro"/>
</dbReference>
<dbReference type="InterPro" id="IPR036388">
    <property type="entry name" value="WH-like_DNA-bd_sf"/>
</dbReference>
<dbReference type="InterPro" id="IPR039425">
    <property type="entry name" value="RNA_pol_sigma-70-like"/>
</dbReference>
<evidence type="ECO:0000256" key="1">
    <source>
        <dbReference type="ARBA" id="ARBA00010641"/>
    </source>
</evidence>
<dbReference type="NCBIfam" id="NF009180">
    <property type="entry name" value="PRK12528.1"/>
    <property type="match status" value="1"/>
</dbReference>
<reference evidence="7" key="1">
    <citation type="journal article" date="2014" name="Int. J. Syst. Evol. Microbiol.">
        <title>Complete genome sequence of Corynebacterium casei LMG S-19264T (=DSM 44701T), isolated from a smear-ripened cheese.</title>
        <authorList>
            <consortium name="US DOE Joint Genome Institute (JGI-PGF)"/>
            <person name="Walter F."/>
            <person name="Albersmeier A."/>
            <person name="Kalinowski J."/>
            <person name="Ruckert C."/>
        </authorList>
    </citation>
    <scope>NUCLEOTIDE SEQUENCE</scope>
    <source>
        <strain evidence="7">KCTC 12343</strain>
    </source>
</reference>
<evidence type="ECO:0000313" key="7">
    <source>
        <dbReference type="EMBL" id="GGY30794.1"/>
    </source>
</evidence>
<dbReference type="AlphaFoldDB" id="A0AA87XPL6"/>
<dbReference type="GO" id="GO:0016987">
    <property type="term" value="F:sigma factor activity"/>
    <property type="evidence" value="ECO:0007669"/>
    <property type="project" value="UniProtKB-KW"/>
</dbReference>
<dbReference type="Gene3D" id="1.10.10.10">
    <property type="entry name" value="Winged helix-like DNA-binding domain superfamily/Winged helix DNA-binding domain"/>
    <property type="match status" value="1"/>
</dbReference>
<dbReference type="InterPro" id="IPR013324">
    <property type="entry name" value="RNA_pol_sigma_r3/r4-like"/>
</dbReference>
<organism evidence="7 8">
    <name type="scientific">Pseudoduganella albidiflava</name>
    <dbReference type="NCBI Taxonomy" id="321983"/>
    <lineage>
        <taxon>Bacteria</taxon>
        <taxon>Pseudomonadati</taxon>
        <taxon>Pseudomonadota</taxon>
        <taxon>Betaproteobacteria</taxon>
        <taxon>Burkholderiales</taxon>
        <taxon>Oxalobacteraceae</taxon>
        <taxon>Telluria group</taxon>
        <taxon>Pseudoduganella</taxon>
    </lineage>
</organism>
<keyword evidence="2" id="KW-0805">Transcription regulation</keyword>
<sequence>MTHTIPSAEAHRHIGSLYSEHHGWLAAWLSHKLDCRNLGADLAHDTFVRLLTARLPEDLREPRAYLTAIAKGLLVTHLRRKKLEQAYLAALAALPEPAQPSPEERLAVLQTLTEIDTILDRLPGKAKQVFLLAQLDGLRYAEICTLLDLSLSTVKRHMVLAFRRLLVSL</sequence>
<dbReference type="Gene3D" id="1.10.1740.10">
    <property type="match status" value="1"/>
</dbReference>
<proteinExistence type="inferred from homology"/>
<name>A0AA87XPL6_9BURK</name>
<dbReference type="NCBIfam" id="TIGR02937">
    <property type="entry name" value="sigma70-ECF"/>
    <property type="match status" value="1"/>
</dbReference>
<dbReference type="InterPro" id="IPR013325">
    <property type="entry name" value="RNA_pol_sigma_r2"/>
</dbReference>
<dbReference type="SUPFAM" id="SSF88659">
    <property type="entry name" value="Sigma3 and sigma4 domains of RNA polymerase sigma factors"/>
    <property type="match status" value="1"/>
</dbReference>
<protein>
    <submittedName>
        <fullName evidence="7">ECF sigma factor FemI</fullName>
    </submittedName>
</protein>
<dbReference type="PANTHER" id="PTHR43133">
    <property type="entry name" value="RNA POLYMERASE ECF-TYPE SIGMA FACTO"/>
    <property type="match status" value="1"/>
</dbReference>
<dbReference type="Proteomes" id="UP000628442">
    <property type="component" value="Unassembled WGS sequence"/>
</dbReference>
<evidence type="ECO:0000259" key="5">
    <source>
        <dbReference type="Pfam" id="PF04542"/>
    </source>
</evidence>
<comment type="caution">
    <text evidence="7">The sequence shown here is derived from an EMBL/GenBank/DDBJ whole genome shotgun (WGS) entry which is preliminary data.</text>
</comment>
<gene>
    <name evidence="7" type="primary">femI</name>
    <name evidence="7" type="ORF">GCM10007387_10700</name>
</gene>
<dbReference type="Pfam" id="PF08281">
    <property type="entry name" value="Sigma70_r4_2"/>
    <property type="match status" value="1"/>
</dbReference>
<keyword evidence="4" id="KW-0804">Transcription</keyword>
<feature type="domain" description="RNA polymerase sigma-70 region 2" evidence="5">
    <location>
        <begin position="17"/>
        <end position="82"/>
    </location>
</feature>
<dbReference type="SUPFAM" id="SSF88946">
    <property type="entry name" value="Sigma2 domain of RNA polymerase sigma factors"/>
    <property type="match status" value="1"/>
</dbReference>
<evidence type="ECO:0000313" key="8">
    <source>
        <dbReference type="Proteomes" id="UP000628442"/>
    </source>
</evidence>
<accession>A0AA87XPL6</accession>
<comment type="similarity">
    <text evidence="1">Belongs to the sigma-70 factor family. ECF subfamily.</text>
</comment>
<evidence type="ECO:0000256" key="4">
    <source>
        <dbReference type="ARBA" id="ARBA00023163"/>
    </source>
</evidence>
<dbReference type="GO" id="GO:0006352">
    <property type="term" value="P:DNA-templated transcription initiation"/>
    <property type="evidence" value="ECO:0007669"/>
    <property type="project" value="InterPro"/>
</dbReference>
<dbReference type="EMBL" id="BMWV01000002">
    <property type="protein sequence ID" value="GGY30794.1"/>
    <property type="molecule type" value="Genomic_DNA"/>
</dbReference>
<dbReference type="InterPro" id="IPR007627">
    <property type="entry name" value="RNA_pol_sigma70_r2"/>
</dbReference>
<evidence type="ECO:0000256" key="3">
    <source>
        <dbReference type="ARBA" id="ARBA00023082"/>
    </source>
</evidence>
<keyword evidence="3" id="KW-0731">Sigma factor</keyword>
<dbReference type="InterPro" id="IPR014284">
    <property type="entry name" value="RNA_pol_sigma-70_dom"/>
</dbReference>
<reference evidence="7" key="2">
    <citation type="submission" date="2022-12" db="EMBL/GenBank/DDBJ databases">
        <authorList>
            <person name="Sun Q."/>
            <person name="Kim S."/>
        </authorList>
    </citation>
    <scope>NUCLEOTIDE SEQUENCE</scope>
    <source>
        <strain evidence="7">KCTC 12343</strain>
    </source>
</reference>
<evidence type="ECO:0000259" key="6">
    <source>
        <dbReference type="Pfam" id="PF08281"/>
    </source>
</evidence>